<dbReference type="InterPro" id="IPR043743">
    <property type="entry name" value="DUF5688"/>
</dbReference>
<organism evidence="1 2">
    <name type="scientific">Mediterraneibacter gnavus</name>
    <name type="common">Ruminococcus gnavus</name>
    <dbReference type="NCBI Taxonomy" id="33038"/>
    <lineage>
        <taxon>Bacteria</taxon>
        <taxon>Bacillati</taxon>
        <taxon>Bacillota</taxon>
        <taxon>Clostridia</taxon>
        <taxon>Lachnospirales</taxon>
        <taxon>Lachnospiraceae</taxon>
        <taxon>Mediterraneibacter</taxon>
    </lineage>
</organism>
<accession>A0AAJ1ETE4</accession>
<dbReference type="AlphaFoldDB" id="A0AAJ1ETE4"/>
<dbReference type="RefSeq" id="WP_173867611.1">
    <property type="nucleotide sequence ID" value="NZ_JAAIQY010000025.1"/>
</dbReference>
<evidence type="ECO:0000313" key="2">
    <source>
        <dbReference type="Proteomes" id="UP001297370"/>
    </source>
</evidence>
<dbReference type="Proteomes" id="UP001297370">
    <property type="component" value="Unassembled WGS sequence"/>
</dbReference>
<evidence type="ECO:0000313" key="1">
    <source>
        <dbReference type="EMBL" id="MCB5620359.1"/>
    </source>
</evidence>
<dbReference type="Pfam" id="PF18941">
    <property type="entry name" value="DUF5688"/>
    <property type="match status" value="1"/>
</dbReference>
<protein>
    <submittedName>
        <fullName evidence="1">DUF5688 family protein</fullName>
    </submittedName>
</protein>
<name>A0AAJ1ETE4_MEDGN</name>
<proteinExistence type="predicted"/>
<comment type="caution">
    <text evidence="1">The sequence shown here is derived from an EMBL/GenBank/DDBJ whole genome shotgun (WGS) entry which is preliminary data.</text>
</comment>
<gene>
    <name evidence="1" type="ORF">LIQ08_14540</name>
</gene>
<dbReference type="EMBL" id="JAJBOM010000024">
    <property type="protein sequence ID" value="MCB5620359.1"/>
    <property type="molecule type" value="Genomic_DNA"/>
</dbReference>
<sequence length="338" mass="38897">MNPEFTEYVKNHIREYLPDSYANAEIQIQQTIKSNDRILESLMIRREGEDAAPMIHLDNFEQQYQNGESMNEIMNQVAEQCMQGEEIPFDRRNFLDYDAVKENLTIKMCDPENNVKYLEKYAHKSCGELTALYSVIWEQNEFGTASIPVSKSNLEMWGVSIEQLHQDALLADRNRGYGLYNMENLVNSMVFDREPINLLLNADASGPSEKAMYVLTNTSKINGANALVQEELLAQVGDVLREDYYVLPSSVHEVILIPDNGTIAKEDLGQIVAEINATQVSKEDLLSDKVQFYDSKQKQLRLNKEERAKEKITEKIKEPVEKKIQRNIKEPKIKRLKL</sequence>
<reference evidence="1" key="1">
    <citation type="submission" date="2021-10" db="EMBL/GenBank/DDBJ databases">
        <title>Collection of gut derived symbiotic bacterial strains cultured from healthy donors.</title>
        <authorList>
            <person name="Lin H."/>
            <person name="Littmann E."/>
            <person name="Claire K."/>
            <person name="Pamer E."/>
        </authorList>
    </citation>
    <scope>NUCLEOTIDE SEQUENCE</scope>
    <source>
        <strain evidence="1">MSK.23.18</strain>
    </source>
</reference>